<dbReference type="Pfam" id="PF10056">
    <property type="entry name" value="DUF2293"/>
    <property type="match status" value="1"/>
</dbReference>
<evidence type="ECO:0000313" key="3">
    <source>
        <dbReference type="EMBL" id="KAL1586921.1"/>
    </source>
</evidence>
<dbReference type="AlphaFoldDB" id="A0AB34KRX5"/>
<accession>A0AB34KRX5</accession>
<evidence type="ECO:0000313" key="4">
    <source>
        <dbReference type="Proteomes" id="UP000803884"/>
    </source>
</evidence>
<name>A0AB34KRX5_9PEZI</name>
<dbReference type="EMBL" id="JAAQHG020000012">
    <property type="protein sequence ID" value="KAL1586921.1"/>
    <property type="molecule type" value="Genomic_DNA"/>
</dbReference>
<dbReference type="InterPro" id="IPR018744">
    <property type="entry name" value="DUF2293"/>
</dbReference>
<dbReference type="Proteomes" id="UP000803884">
    <property type="component" value="Unassembled WGS sequence"/>
</dbReference>
<keyword evidence="4" id="KW-1185">Reference proteome</keyword>
<feature type="domain" description="DUF2293" evidence="2">
    <location>
        <begin position="21"/>
        <end position="103"/>
    </location>
</feature>
<gene>
    <name evidence="3" type="ORF">WHR41_04175</name>
</gene>
<proteinExistence type="predicted"/>
<organism evidence="3 4">
    <name type="scientific">Cladosporium halotolerans</name>
    <dbReference type="NCBI Taxonomy" id="1052096"/>
    <lineage>
        <taxon>Eukaryota</taxon>
        <taxon>Fungi</taxon>
        <taxon>Dikarya</taxon>
        <taxon>Ascomycota</taxon>
        <taxon>Pezizomycotina</taxon>
        <taxon>Dothideomycetes</taxon>
        <taxon>Dothideomycetidae</taxon>
        <taxon>Cladosporiales</taxon>
        <taxon>Cladosporiaceae</taxon>
        <taxon>Cladosporium</taxon>
    </lineage>
</organism>
<dbReference type="GeneID" id="96005619"/>
<sequence length="165" mass="18490">MPTPPPPPTPSQRRLWNRGPLLDLFPRLPPASLNHILDLALAKNCIYDLSAPKRANAIRLTCLAIAHARHAHSEYDALLRAGVERFEARERTGEAVWRVLREWCPWDESNVWLEGCWAATVVRPEERGLGWEGEWEMMDLDVEEGWEGGGGGEDDGGGGEPMDLD</sequence>
<dbReference type="RefSeq" id="XP_069230026.1">
    <property type="nucleotide sequence ID" value="XM_069372781.1"/>
</dbReference>
<evidence type="ECO:0000256" key="1">
    <source>
        <dbReference type="SAM" id="MobiDB-lite"/>
    </source>
</evidence>
<protein>
    <recommendedName>
        <fullName evidence="2">DUF2293 domain-containing protein</fullName>
    </recommendedName>
</protein>
<feature type="region of interest" description="Disordered" evidence="1">
    <location>
        <begin position="143"/>
        <end position="165"/>
    </location>
</feature>
<evidence type="ECO:0000259" key="2">
    <source>
        <dbReference type="Pfam" id="PF10056"/>
    </source>
</evidence>
<comment type="caution">
    <text evidence="3">The sequence shown here is derived from an EMBL/GenBank/DDBJ whole genome shotgun (WGS) entry which is preliminary data.</text>
</comment>
<reference evidence="3 4" key="1">
    <citation type="journal article" date="2020" name="Microbiol. Resour. Announc.">
        <title>Draft Genome Sequence of a Cladosporium Species Isolated from the Mesophotic Ascidian Didemnum maculosum.</title>
        <authorList>
            <person name="Gioti A."/>
            <person name="Siaperas R."/>
            <person name="Nikolaivits E."/>
            <person name="Le Goff G."/>
            <person name="Ouazzani J."/>
            <person name="Kotoulas G."/>
            <person name="Topakas E."/>
        </authorList>
    </citation>
    <scope>NUCLEOTIDE SEQUENCE [LARGE SCALE GENOMIC DNA]</scope>
    <source>
        <strain evidence="3 4">TM138-S3</strain>
    </source>
</reference>